<keyword evidence="3" id="KW-1185">Reference proteome</keyword>
<name>A0AA40VRL8_9NOST</name>
<evidence type="ECO:0000313" key="2">
    <source>
        <dbReference type="EMBL" id="MBD6617340.1"/>
    </source>
</evidence>
<comment type="caution">
    <text evidence="2">The sequence shown here is derived from an EMBL/GenBank/DDBJ whole genome shotgun (WGS) entry which is preliminary data.</text>
</comment>
<accession>A0AA40VRL8</accession>
<dbReference type="Proteomes" id="UP001165986">
    <property type="component" value="Unassembled WGS sequence"/>
</dbReference>
<proteinExistence type="predicted"/>
<keyword evidence="1" id="KW-0732">Signal</keyword>
<evidence type="ECO:0000313" key="3">
    <source>
        <dbReference type="Proteomes" id="UP001165986"/>
    </source>
</evidence>
<dbReference type="RefSeq" id="WP_191758608.1">
    <property type="nucleotide sequence ID" value="NZ_VJXY01000016.1"/>
</dbReference>
<organism evidence="2 3">
    <name type="scientific">Komarekiella delphini-convector SJRDD-AB1</name>
    <dbReference type="NCBI Taxonomy" id="2593771"/>
    <lineage>
        <taxon>Bacteria</taxon>
        <taxon>Bacillati</taxon>
        <taxon>Cyanobacteriota</taxon>
        <taxon>Cyanophyceae</taxon>
        <taxon>Nostocales</taxon>
        <taxon>Nostocaceae</taxon>
        <taxon>Komarekiella</taxon>
        <taxon>Komarekiella delphini-convector</taxon>
    </lineage>
</organism>
<evidence type="ECO:0000256" key="1">
    <source>
        <dbReference type="SAM" id="SignalP"/>
    </source>
</evidence>
<sequence length="447" mass="47849">MLSSTFQKIAMPKAVRFATIVSSVAVLLAVCESASAQLNVGRYGIQRGLESEYLQYQIQNQNLNQMRVIPACDVGFGLSCNKTGSVVQQLLELNGGPSYQDLLVRAAGGTQNLQNFASFYGNNPNVSQAPYASFWRQDSPGIMDGYQYVMGQNFGRTPVEGLGLVTKNFYWTPYSGVGDSLSLRNGLLNLKLSYGRLLYEEASKLPNVEQQIQSLNLPPDMTKFYLNNISKGLDALSSGDKNQLQTRIFELLSYPYSEDGGELGRPNNAIPQELSQLSGEDIPGDTVLGANPLALEGEAIGLDIATPGSLGDVLVAGSSESFPVWPLLLGVPLLFLLLSGGGDSSSGQPSVPVADIPPSIPVTDIPPLVPVTDIPPLVPNPNECIPTPGGNGSGNNPVIEVPCNPVVPPSQPEVKKVVEPSMIKAFILLIVMLSILRYKQRTIKTNG</sequence>
<protein>
    <submittedName>
        <fullName evidence="2">Uncharacterized protein</fullName>
    </submittedName>
</protein>
<gene>
    <name evidence="2" type="ORF">FNW02_16275</name>
</gene>
<dbReference type="AlphaFoldDB" id="A0AA40VRL8"/>
<dbReference type="EMBL" id="VJXY01000016">
    <property type="protein sequence ID" value="MBD6617340.1"/>
    <property type="molecule type" value="Genomic_DNA"/>
</dbReference>
<reference evidence="2" key="1">
    <citation type="submission" date="2019-07" db="EMBL/GenBank/DDBJ databases">
        <title>Toxilogical consequences of a new and cryptic species of cyanobacteria (Komarekiella delphini-convector) recovered from the epidermis of a bottlenose dolphin and 1500 ft. in the air.</title>
        <authorList>
            <person name="Brown A.O."/>
            <person name="Dvorak P."/>
            <person name="Villanueva C.D."/>
            <person name="Foss A.J."/>
            <person name="Garvey A.D."/>
            <person name="Gibson Q.A."/>
            <person name="Johansen J.R."/>
            <person name="Casamatta D.A."/>
        </authorList>
    </citation>
    <scope>NUCLEOTIDE SEQUENCE</scope>
    <source>
        <strain evidence="2">SJRDD-AB1</strain>
    </source>
</reference>
<feature type="chain" id="PRO_5041282532" evidence="1">
    <location>
        <begin position="37"/>
        <end position="447"/>
    </location>
</feature>
<feature type="signal peptide" evidence="1">
    <location>
        <begin position="1"/>
        <end position="36"/>
    </location>
</feature>